<sequence length="271" mass="30139">MPIRALLPPPPLLALVLLLSVLAAVVPEANAWTGPPKTRRRTSSLYAAASPSQSPPTECRSSPSIDGLLTTNRRDAVLSTMGAVSSAAALALVGNPSPSFAYAPDPDPQRESLYFVSRVQEATVQQERFVDRASRQEDLKSKMKLTLRLVEKNYRLLDQINYMSAYVTPSQKVVEATSAGVEAVEALQNAIDYVRDELKSGPLEEEQREYLVENLRTCREQLFVFLKYVPQDKLEGARKRVEDENVSNREEYDGDGTEGVYNPVVLPWKNQ</sequence>
<accession>A0A7S4JF58</accession>
<feature type="chain" id="PRO_5030773042" evidence="2">
    <location>
        <begin position="32"/>
        <end position="271"/>
    </location>
</feature>
<evidence type="ECO:0000313" key="3">
    <source>
        <dbReference type="EMBL" id="CAE2261677.1"/>
    </source>
</evidence>
<evidence type="ECO:0000256" key="2">
    <source>
        <dbReference type="SAM" id="SignalP"/>
    </source>
</evidence>
<organism evidence="3">
    <name type="scientific">Odontella aurita</name>
    <dbReference type="NCBI Taxonomy" id="265563"/>
    <lineage>
        <taxon>Eukaryota</taxon>
        <taxon>Sar</taxon>
        <taxon>Stramenopiles</taxon>
        <taxon>Ochrophyta</taxon>
        <taxon>Bacillariophyta</taxon>
        <taxon>Mediophyceae</taxon>
        <taxon>Biddulphiophycidae</taxon>
        <taxon>Eupodiscales</taxon>
        <taxon>Odontellaceae</taxon>
        <taxon>Odontella</taxon>
    </lineage>
</organism>
<reference evidence="3" key="1">
    <citation type="submission" date="2021-01" db="EMBL/GenBank/DDBJ databases">
        <authorList>
            <person name="Corre E."/>
            <person name="Pelletier E."/>
            <person name="Niang G."/>
            <person name="Scheremetjew M."/>
            <person name="Finn R."/>
            <person name="Kale V."/>
            <person name="Holt S."/>
            <person name="Cochrane G."/>
            <person name="Meng A."/>
            <person name="Brown T."/>
            <person name="Cohen L."/>
        </authorList>
    </citation>
    <scope>NUCLEOTIDE SEQUENCE</scope>
    <source>
        <strain evidence="3">Isolate 1302-5</strain>
    </source>
</reference>
<proteinExistence type="predicted"/>
<protein>
    <submittedName>
        <fullName evidence="3">Uncharacterized protein</fullName>
    </submittedName>
</protein>
<dbReference type="EMBL" id="HBKQ01039363">
    <property type="protein sequence ID" value="CAE2261677.1"/>
    <property type="molecule type" value="Transcribed_RNA"/>
</dbReference>
<dbReference type="AlphaFoldDB" id="A0A7S4JF58"/>
<feature type="region of interest" description="Disordered" evidence="1">
    <location>
        <begin position="32"/>
        <end position="67"/>
    </location>
</feature>
<gene>
    <name evidence="3" type="ORF">OAUR00152_LOCUS27146</name>
</gene>
<feature type="compositionally biased region" description="Polar residues" evidence="1">
    <location>
        <begin position="50"/>
        <end position="64"/>
    </location>
</feature>
<evidence type="ECO:0000256" key="1">
    <source>
        <dbReference type="SAM" id="MobiDB-lite"/>
    </source>
</evidence>
<name>A0A7S4JF58_9STRA</name>
<keyword evidence="2" id="KW-0732">Signal</keyword>
<feature type="signal peptide" evidence="2">
    <location>
        <begin position="1"/>
        <end position="31"/>
    </location>
</feature>